<dbReference type="InterPro" id="IPR010499">
    <property type="entry name" value="AraC_E-bd"/>
</dbReference>
<dbReference type="KEGG" id="mgel:G5B37_13585"/>
<name>A0A6G6GPT2_9FLAO</name>
<dbReference type="InterPro" id="IPR029442">
    <property type="entry name" value="GyrI-like"/>
</dbReference>
<feature type="domain" description="AraC effector-binding" evidence="1">
    <location>
        <begin position="186"/>
        <end position="345"/>
    </location>
</feature>
<reference evidence="2 3" key="1">
    <citation type="submission" date="2020-02" db="EMBL/GenBank/DDBJ databases">
        <title>Complete genome sequence of Flavobacteriaceae bacterium.</title>
        <authorList>
            <person name="Kim S.-J."/>
            <person name="Kim Y.-S."/>
            <person name="Kim K.-H."/>
        </authorList>
    </citation>
    <scope>NUCLEOTIDE SEQUENCE [LARGE SCALE GENOMIC DNA]</scope>
    <source>
        <strain evidence="2 3">RR4-40</strain>
    </source>
</reference>
<dbReference type="Pfam" id="PF06445">
    <property type="entry name" value="GyrI-like"/>
    <property type="match status" value="1"/>
</dbReference>
<organism evidence="2 3">
    <name type="scientific">Rasiella rasia</name>
    <dbReference type="NCBI Taxonomy" id="2744027"/>
    <lineage>
        <taxon>Bacteria</taxon>
        <taxon>Pseudomonadati</taxon>
        <taxon>Bacteroidota</taxon>
        <taxon>Flavobacteriia</taxon>
        <taxon>Flavobacteriales</taxon>
        <taxon>Flavobacteriaceae</taxon>
        <taxon>Rasiella</taxon>
    </lineage>
</organism>
<dbReference type="Gene3D" id="3.20.80.10">
    <property type="entry name" value="Regulatory factor, effector binding domain"/>
    <property type="match status" value="1"/>
</dbReference>
<accession>A0A6G6GPT2</accession>
<proteinExistence type="predicted"/>
<dbReference type="CDD" id="cd07818">
    <property type="entry name" value="SRPBCC_1"/>
    <property type="match status" value="1"/>
</dbReference>
<sequence length="350" mass="39037">MKIIKYLFFLLLIVVIGGAIYFATQDGSFDVAKTRTINAPAEMIYNNVKDFKNWETWGPWMTQDPDIELSYAEKTEGEGASYSWLSEVVGDGSMRIVKVIPNEEIEQKIVFNSPMGDSESDVYWKFQEGDEPGTTKVTWGMKGEQSFMEKVFMSFQPDNFETMLGDMYSDGLANLDTVVTEAMKAFTINVDGLTQHNGGYYMYNTTSAKQSDIGMKMGAMMGQVMGYMQANNIAMNGMPFTLYNQIDEANGTIIFSACIPIKDRVITPDGSTVVSGLMEPVTALKTTLKGNYTNLPEAYAQAQAYLSKNNLQAHPTAKMFEVYMTDPSEVPNPADYVTEVYIPVLIPEEN</sequence>
<dbReference type="InterPro" id="IPR011256">
    <property type="entry name" value="Reg_factor_effector_dom_sf"/>
</dbReference>
<dbReference type="Gene3D" id="3.30.530.20">
    <property type="match status" value="1"/>
</dbReference>
<dbReference type="EMBL" id="CP049057">
    <property type="protein sequence ID" value="QIE60559.1"/>
    <property type="molecule type" value="Genomic_DNA"/>
</dbReference>
<dbReference type="InterPro" id="IPR019587">
    <property type="entry name" value="Polyketide_cyclase/dehydratase"/>
</dbReference>
<evidence type="ECO:0000313" key="2">
    <source>
        <dbReference type="EMBL" id="QIE60559.1"/>
    </source>
</evidence>
<dbReference type="SUPFAM" id="SSF55961">
    <property type="entry name" value="Bet v1-like"/>
    <property type="match status" value="1"/>
</dbReference>
<evidence type="ECO:0000259" key="1">
    <source>
        <dbReference type="SMART" id="SM00871"/>
    </source>
</evidence>
<dbReference type="SMART" id="SM00871">
    <property type="entry name" value="AraC_E_bind"/>
    <property type="match status" value="1"/>
</dbReference>
<dbReference type="InterPro" id="IPR023393">
    <property type="entry name" value="START-like_dom_sf"/>
</dbReference>
<dbReference type="SUPFAM" id="SSF55136">
    <property type="entry name" value="Probable bacterial effector-binding domain"/>
    <property type="match status" value="1"/>
</dbReference>
<protein>
    <submittedName>
        <fullName evidence="2">AraC family transcriptional regulator</fullName>
    </submittedName>
</protein>
<dbReference type="RefSeq" id="WP_164680571.1">
    <property type="nucleotide sequence ID" value="NZ_CP049057.1"/>
</dbReference>
<gene>
    <name evidence="2" type="ORF">G5B37_13585</name>
</gene>
<dbReference type="AlphaFoldDB" id="A0A6G6GPT2"/>
<dbReference type="Pfam" id="PF10604">
    <property type="entry name" value="Polyketide_cyc2"/>
    <property type="match status" value="1"/>
</dbReference>
<dbReference type="Proteomes" id="UP000505306">
    <property type="component" value="Chromosome"/>
</dbReference>
<keyword evidence="3" id="KW-1185">Reference proteome</keyword>
<evidence type="ECO:0000313" key="3">
    <source>
        <dbReference type="Proteomes" id="UP000505306"/>
    </source>
</evidence>